<keyword evidence="5" id="KW-0472">Membrane</keyword>
<proteinExistence type="predicted"/>
<dbReference type="PANTHER" id="PTHR43646:SF2">
    <property type="entry name" value="GLYCOSYLTRANSFERASE 2-LIKE DOMAIN-CONTAINING PROTEIN"/>
    <property type="match status" value="1"/>
</dbReference>
<accession>A0ABU1HDF7</accession>
<evidence type="ECO:0000259" key="6">
    <source>
        <dbReference type="Pfam" id="PF00535"/>
    </source>
</evidence>
<keyword evidence="3" id="KW-0328">Glycosyltransferase</keyword>
<keyword evidence="2" id="KW-1003">Cell membrane</keyword>
<dbReference type="InterPro" id="IPR001173">
    <property type="entry name" value="Glyco_trans_2-like"/>
</dbReference>
<evidence type="ECO:0000256" key="1">
    <source>
        <dbReference type="ARBA" id="ARBA00004236"/>
    </source>
</evidence>
<dbReference type="NCBIfam" id="TIGR04283">
    <property type="entry name" value="glyco_like_mftF"/>
    <property type="match status" value="1"/>
</dbReference>
<evidence type="ECO:0000256" key="3">
    <source>
        <dbReference type="ARBA" id="ARBA00022676"/>
    </source>
</evidence>
<dbReference type="PANTHER" id="PTHR43646">
    <property type="entry name" value="GLYCOSYLTRANSFERASE"/>
    <property type="match status" value="1"/>
</dbReference>
<dbReference type="Pfam" id="PF00535">
    <property type="entry name" value="Glycos_transf_2"/>
    <property type="match status" value="1"/>
</dbReference>
<reference evidence="7 8" key="1">
    <citation type="submission" date="2023-04" db="EMBL/GenBank/DDBJ databases">
        <title>A long-awaited taxogenomic arrangement of the family Halomonadaceae.</title>
        <authorList>
            <person name="De La Haba R."/>
            <person name="Chuvochina M."/>
            <person name="Wittouck S."/>
            <person name="Arahal D.R."/>
            <person name="Sanchez-Porro C."/>
            <person name="Hugenholtz P."/>
            <person name="Ventosa A."/>
        </authorList>
    </citation>
    <scope>NUCLEOTIDE SEQUENCE [LARGE SCALE GENOMIC DNA]</scope>
    <source>
        <strain evidence="7 8">DSM 26770</strain>
    </source>
</reference>
<dbReference type="Proteomes" id="UP001251374">
    <property type="component" value="Unassembled WGS sequence"/>
</dbReference>
<feature type="domain" description="Glycosyltransferase 2-like" evidence="6">
    <location>
        <begin position="4"/>
        <end position="122"/>
    </location>
</feature>
<evidence type="ECO:0000313" key="7">
    <source>
        <dbReference type="EMBL" id="MDR5905048.1"/>
    </source>
</evidence>
<keyword evidence="4" id="KW-0808">Transferase</keyword>
<dbReference type="InterPro" id="IPR029044">
    <property type="entry name" value="Nucleotide-diphossugar_trans"/>
</dbReference>
<gene>
    <name evidence="7" type="ORF">QC821_07180</name>
</gene>
<dbReference type="RefSeq" id="WP_309718921.1">
    <property type="nucleotide sequence ID" value="NZ_JARWAM010000004.1"/>
</dbReference>
<dbReference type="CDD" id="cd02522">
    <property type="entry name" value="GT_2_like_a"/>
    <property type="match status" value="1"/>
</dbReference>
<dbReference type="Gene3D" id="3.90.550.10">
    <property type="entry name" value="Spore Coat Polysaccharide Biosynthesis Protein SpsA, Chain A"/>
    <property type="match status" value="1"/>
</dbReference>
<name>A0ABU1HDF7_9GAMM</name>
<evidence type="ECO:0000256" key="5">
    <source>
        <dbReference type="ARBA" id="ARBA00023136"/>
    </source>
</evidence>
<dbReference type="SUPFAM" id="SSF53448">
    <property type="entry name" value="Nucleotide-diphospho-sugar transferases"/>
    <property type="match status" value="1"/>
</dbReference>
<protein>
    <submittedName>
        <fullName evidence="7">TIGR04283 family arsenosugar biosynthesis glycosyltransferase</fullName>
    </submittedName>
</protein>
<dbReference type="InterPro" id="IPR026461">
    <property type="entry name" value="Trfase_2_rSAM/seldom_assoc"/>
</dbReference>
<evidence type="ECO:0000256" key="2">
    <source>
        <dbReference type="ARBA" id="ARBA00022475"/>
    </source>
</evidence>
<comment type="caution">
    <text evidence="7">The sequence shown here is derived from an EMBL/GenBank/DDBJ whole genome shotgun (WGS) entry which is preliminary data.</text>
</comment>
<keyword evidence="8" id="KW-1185">Reference proteome</keyword>
<comment type="subcellular location">
    <subcellularLocation>
        <location evidence="1">Cell membrane</location>
    </subcellularLocation>
</comment>
<evidence type="ECO:0000313" key="8">
    <source>
        <dbReference type="Proteomes" id="UP001251374"/>
    </source>
</evidence>
<organism evidence="7 8">
    <name type="scientific">Franzmannia qiaohouensis</name>
    <dbReference type="NCBI Taxonomy" id="1329370"/>
    <lineage>
        <taxon>Bacteria</taxon>
        <taxon>Pseudomonadati</taxon>
        <taxon>Pseudomonadota</taxon>
        <taxon>Gammaproteobacteria</taxon>
        <taxon>Oceanospirillales</taxon>
        <taxon>Halomonadaceae</taxon>
        <taxon>Franzmannia</taxon>
    </lineage>
</organism>
<sequence length="226" mass="25199">MSLSIIIPVLDEAERIAALLGELQPLRDHAGELIVVDGGSRDLTRERAAPLADRVLTSPAGRATQMNAGAAASRGDRLLFLHADPRLPQDADRLIETALAGERCWGRFNVRIEGRHAWLPVIAAAMNWRSRLTGIATGDQGIFMTRAAFDEVGGFADQALMEDIEMSRRLKQRTAPACLSATVSTSGRRWETHGVCRTVLLMWQLRWRYWRGESPERLAKAYRNVR</sequence>
<dbReference type="EMBL" id="JARWAM010000004">
    <property type="protein sequence ID" value="MDR5905048.1"/>
    <property type="molecule type" value="Genomic_DNA"/>
</dbReference>
<evidence type="ECO:0000256" key="4">
    <source>
        <dbReference type="ARBA" id="ARBA00022679"/>
    </source>
</evidence>